<organism evidence="1 2">
    <name type="scientific">Arctium lappa</name>
    <name type="common">Greater burdock</name>
    <name type="synonym">Lappa major</name>
    <dbReference type="NCBI Taxonomy" id="4217"/>
    <lineage>
        <taxon>Eukaryota</taxon>
        <taxon>Viridiplantae</taxon>
        <taxon>Streptophyta</taxon>
        <taxon>Embryophyta</taxon>
        <taxon>Tracheophyta</taxon>
        <taxon>Spermatophyta</taxon>
        <taxon>Magnoliopsida</taxon>
        <taxon>eudicotyledons</taxon>
        <taxon>Gunneridae</taxon>
        <taxon>Pentapetalae</taxon>
        <taxon>asterids</taxon>
        <taxon>campanulids</taxon>
        <taxon>Asterales</taxon>
        <taxon>Asteraceae</taxon>
        <taxon>Carduoideae</taxon>
        <taxon>Cardueae</taxon>
        <taxon>Arctiinae</taxon>
        <taxon>Arctium</taxon>
    </lineage>
</organism>
<protein>
    <submittedName>
        <fullName evidence="1">Uncharacterized protein</fullName>
    </submittedName>
</protein>
<gene>
    <name evidence="1" type="ORF">L6452_19195</name>
</gene>
<reference evidence="2" key="1">
    <citation type="journal article" date="2022" name="Mol. Ecol. Resour.">
        <title>The genomes of chicory, endive, great burdock and yacon provide insights into Asteraceae palaeo-polyploidization history and plant inulin production.</title>
        <authorList>
            <person name="Fan W."/>
            <person name="Wang S."/>
            <person name="Wang H."/>
            <person name="Wang A."/>
            <person name="Jiang F."/>
            <person name="Liu H."/>
            <person name="Zhao H."/>
            <person name="Xu D."/>
            <person name="Zhang Y."/>
        </authorList>
    </citation>
    <scope>NUCLEOTIDE SEQUENCE [LARGE SCALE GENOMIC DNA]</scope>
    <source>
        <strain evidence="2">cv. Niubang</strain>
    </source>
</reference>
<dbReference type="EMBL" id="CM042052">
    <property type="protein sequence ID" value="KAI3718330.1"/>
    <property type="molecule type" value="Genomic_DNA"/>
</dbReference>
<dbReference type="Proteomes" id="UP001055879">
    <property type="component" value="Linkage Group LG06"/>
</dbReference>
<sequence length="406" mass="43906">MAATVTSAWAKPGAWALDSEEHEEELKQEQTPAPTNGRAPAAAAPMSDFPDLMTAAATKTKKKKGQTLSLGEFVTNKPSGQTYQAAKGLTAEDMMMLPTGPRQRTAEELDRTRLGGGFRSYGDRNNESSNSRWGSGRTNGGGDEGGRSKSSREPLGPSRADEIDDWGAAKKSTIGGGGFDRRERGGFFEGSHSRADESDSWASNKSYTPRNGGGGFDRERRMGFESSGDADTSDNWGRKKEVEGRRFGGGGGAFDSLRERRGGNDSSDSDNWGKKREEVSGGGGGSMTRPKLNLQPRKLPVADGETGVAVKPTKGSNPFGDARPREQVLKEKGEDWKEMDEKLEAMKIKDLGSGDRLKRGIGRPTSNEDSTERTWRKNQVVDVPVPPPSDEKNENGHMEEEADADK</sequence>
<proteinExistence type="predicted"/>
<evidence type="ECO:0000313" key="1">
    <source>
        <dbReference type="EMBL" id="KAI3718330.1"/>
    </source>
</evidence>
<comment type="caution">
    <text evidence="1">The sequence shown here is derived from an EMBL/GenBank/DDBJ whole genome shotgun (WGS) entry which is preliminary data.</text>
</comment>
<keyword evidence="2" id="KW-1185">Reference proteome</keyword>
<name>A0ACB9BCC9_ARCLA</name>
<reference evidence="1 2" key="2">
    <citation type="journal article" date="2022" name="Mol. Ecol. Resour.">
        <title>The genomes of chicory, endive, great burdock and yacon provide insights into Asteraceae paleo-polyploidization history and plant inulin production.</title>
        <authorList>
            <person name="Fan W."/>
            <person name="Wang S."/>
            <person name="Wang H."/>
            <person name="Wang A."/>
            <person name="Jiang F."/>
            <person name="Liu H."/>
            <person name="Zhao H."/>
            <person name="Xu D."/>
            <person name="Zhang Y."/>
        </authorList>
    </citation>
    <scope>NUCLEOTIDE SEQUENCE [LARGE SCALE GENOMIC DNA]</scope>
    <source>
        <strain evidence="2">cv. Niubang</strain>
    </source>
</reference>
<evidence type="ECO:0000313" key="2">
    <source>
        <dbReference type="Proteomes" id="UP001055879"/>
    </source>
</evidence>
<accession>A0ACB9BCC9</accession>